<dbReference type="SUPFAM" id="SSF51905">
    <property type="entry name" value="FAD/NAD(P)-binding domain"/>
    <property type="match status" value="1"/>
</dbReference>
<dbReference type="Proteomes" id="UP000258309">
    <property type="component" value="Unassembled WGS sequence"/>
</dbReference>
<keyword evidence="4" id="KW-0560">Oxidoreductase</keyword>
<comment type="caution">
    <text evidence="6">The sequence shown here is derived from an EMBL/GenBank/DDBJ whole genome shotgun (WGS) entry which is preliminary data.</text>
</comment>
<organism evidence="6 7">
    <name type="scientific">Scytalidium lignicola</name>
    <name type="common">Hyphomycete</name>
    <dbReference type="NCBI Taxonomy" id="5539"/>
    <lineage>
        <taxon>Eukaryota</taxon>
        <taxon>Fungi</taxon>
        <taxon>Dikarya</taxon>
        <taxon>Ascomycota</taxon>
        <taxon>Pezizomycotina</taxon>
        <taxon>Leotiomycetes</taxon>
        <taxon>Leotiomycetes incertae sedis</taxon>
        <taxon>Scytalidium</taxon>
    </lineage>
</organism>
<evidence type="ECO:0000313" key="6">
    <source>
        <dbReference type="EMBL" id="RFU35494.1"/>
    </source>
</evidence>
<keyword evidence="3" id="KW-0274">FAD</keyword>
<dbReference type="PANTHER" id="PTHR43735">
    <property type="entry name" value="APOPTOSIS-INDUCING FACTOR 1"/>
    <property type="match status" value="1"/>
</dbReference>
<dbReference type="EMBL" id="NCSJ02000008">
    <property type="protein sequence ID" value="RFU35494.1"/>
    <property type="molecule type" value="Genomic_DNA"/>
</dbReference>
<dbReference type="Gene3D" id="3.50.50.100">
    <property type="match status" value="1"/>
</dbReference>
<feature type="non-terminal residue" evidence="6">
    <location>
        <position position="1"/>
    </location>
</feature>
<evidence type="ECO:0000256" key="1">
    <source>
        <dbReference type="ARBA" id="ARBA00006442"/>
    </source>
</evidence>
<evidence type="ECO:0000313" key="7">
    <source>
        <dbReference type="Proteomes" id="UP000258309"/>
    </source>
</evidence>
<dbReference type="InterPro" id="IPR023753">
    <property type="entry name" value="FAD/NAD-binding_dom"/>
</dbReference>
<dbReference type="PRINTS" id="PR00469">
    <property type="entry name" value="PNDRDTASEII"/>
</dbReference>
<evidence type="ECO:0000259" key="5">
    <source>
        <dbReference type="Pfam" id="PF07992"/>
    </source>
</evidence>
<proteinExistence type="inferred from homology"/>
<gene>
    <name evidence="6" type="ORF">B7463_g854</name>
</gene>
<sequence>MLRYAANTFQQVIKTTFHFLTGYHFQQIQDPIVASRTMKNIVILGGSYAGITAAHGLLKQVAKIGSFKITLVSPNTHHYGNMASARGIVPEQFADETLFQPIAPGFAKYPSSQFEFIVASAESLDVVAKKVEISSATGHATLEYDYLILATGTRTAESTPFKGLGSTEATKAALHDFQAQVKRAKTIVVAGAGVTGVEVAGELGYSYGQSKEIILLSSTAKILPQSPKFVSRISTASLLNLHVSIKYLTRVVSSKASDGGHILTLSNGEHLKADMYIPTFGLTPNSTYIPSKFLNDNGFVEVDEYLRVKGLKDVWAIGDVSAMEAKQYLPSRAQAFYLSKTFASILRNKLPTPYKASTHRERGWGGAFWELENADIYDCYVEEESVYREFEAVG</sequence>
<evidence type="ECO:0000256" key="4">
    <source>
        <dbReference type="ARBA" id="ARBA00023002"/>
    </source>
</evidence>
<keyword evidence="2" id="KW-0285">Flavoprotein</keyword>
<name>A0A3E2HQ80_SCYLI</name>
<feature type="non-terminal residue" evidence="6">
    <location>
        <position position="394"/>
    </location>
</feature>
<accession>A0A3E2HQ80</accession>
<dbReference type="InterPro" id="IPR036188">
    <property type="entry name" value="FAD/NAD-bd_sf"/>
</dbReference>
<dbReference type="PRINTS" id="PR00368">
    <property type="entry name" value="FADPNR"/>
</dbReference>
<protein>
    <recommendedName>
        <fullName evidence="5">FAD/NAD(P)-binding domain-containing protein</fullName>
    </recommendedName>
</protein>
<dbReference type="OMA" id="YWNCAAV"/>
<dbReference type="PANTHER" id="PTHR43735:SF3">
    <property type="entry name" value="FERROPTOSIS SUPPRESSOR PROTEIN 1"/>
    <property type="match status" value="1"/>
</dbReference>
<dbReference type="GO" id="GO:0004174">
    <property type="term" value="F:electron-transferring-flavoprotein dehydrogenase activity"/>
    <property type="evidence" value="ECO:0007669"/>
    <property type="project" value="TreeGrafter"/>
</dbReference>
<dbReference type="STRING" id="5539.A0A3E2HQ80"/>
<dbReference type="GO" id="GO:0050660">
    <property type="term" value="F:flavin adenine dinucleotide binding"/>
    <property type="evidence" value="ECO:0007669"/>
    <property type="project" value="TreeGrafter"/>
</dbReference>
<reference evidence="6 7" key="1">
    <citation type="submission" date="2018-05" db="EMBL/GenBank/DDBJ databases">
        <title>Draft genome sequence of Scytalidium lignicola DSM 105466, a ubiquitous saprotrophic fungus.</title>
        <authorList>
            <person name="Buettner E."/>
            <person name="Gebauer A.M."/>
            <person name="Hofrichter M."/>
            <person name="Liers C."/>
            <person name="Kellner H."/>
        </authorList>
    </citation>
    <scope>NUCLEOTIDE SEQUENCE [LARGE SCALE GENOMIC DNA]</scope>
    <source>
        <strain evidence="6 7">DSM 105466</strain>
    </source>
</reference>
<keyword evidence="7" id="KW-1185">Reference proteome</keyword>
<dbReference type="Pfam" id="PF07992">
    <property type="entry name" value="Pyr_redox_2"/>
    <property type="match status" value="1"/>
</dbReference>
<dbReference type="OrthoDB" id="202203at2759"/>
<feature type="domain" description="FAD/NAD(P)-binding" evidence="5">
    <location>
        <begin position="40"/>
        <end position="326"/>
    </location>
</feature>
<comment type="similarity">
    <text evidence="1">Belongs to the FAD-dependent oxidoreductase family.</text>
</comment>
<evidence type="ECO:0000256" key="2">
    <source>
        <dbReference type="ARBA" id="ARBA00022630"/>
    </source>
</evidence>
<dbReference type="GO" id="GO:0005737">
    <property type="term" value="C:cytoplasm"/>
    <property type="evidence" value="ECO:0007669"/>
    <property type="project" value="TreeGrafter"/>
</dbReference>
<evidence type="ECO:0000256" key="3">
    <source>
        <dbReference type="ARBA" id="ARBA00022827"/>
    </source>
</evidence>
<dbReference type="AlphaFoldDB" id="A0A3E2HQ80"/>